<protein>
    <submittedName>
        <fullName evidence="1">Uncharacterized protein z721R</fullName>
    </submittedName>
</protein>
<dbReference type="EMBL" id="EF101928">
    <property type="protein sequence ID" value="ABT16855.1"/>
    <property type="molecule type" value="Genomic_DNA"/>
</dbReference>
<accession>A7K9Y1</accession>
<name>A7K9Y1_9PHYC</name>
<evidence type="ECO:0000313" key="2">
    <source>
        <dbReference type="Proteomes" id="UP000202420"/>
    </source>
</evidence>
<proteinExistence type="predicted"/>
<organism evidence="1 2">
    <name type="scientific">Chlorovirus heliozoae</name>
    <dbReference type="NCBI Taxonomy" id="322019"/>
    <lineage>
        <taxon>Viruses</taxon>
        <taxon>Varidnaviria</taxon>
        <taxon>Bamfordvirae</taxon>
        <taxon>Nucleocytoviricota</taxon>
        <taxon>Megaviricetes</taxon>
        <taxon>Algavirales</taxon>
        <taxon>Phycodnaviridae</taxon>
        <taxon>Chlorovirus</taxon>
    </lineage>
</organism>
<sequence length="71" mass="7931">MAMIRSPMVRWETVTPATTTASKSTNVGVPVFVTVSSPSKIVPWYRFLGTIWSGSRYTFIARSTIITTLYL</sequence>
<dbReference type="RefSeq" id="YP_001427202.1">
    <property type="nucleotide sequence ID" value="NC_008724.1"/>
</dbReference>
<dbReference type="GeneID" id="5470757"/>
<keyword evidence="2" id="KW-1185">Reference proteome</keyword>
<reference evidence="1 2" key="1">
    <citation type="submission" date="2006-09" db="EMBL/GenBank/DDBJ databases">
        <title>Sequence and annotation of the 288-kb ATCV-1 virus that infects an endosymbiotic Chlorella strain of the heliozoon Acanthocystis turfacea.</title>
        <authorList>
            <person name="Fitzgerald L.A."/>
            <person name="Graves M.V."/>
            <person name="Li X."/>
            <person name="Pfitzner A.J.P."/>
            <person name="Hartigan J."/>
            <person name="Van Etten J.L."/>
        </authorList>
    </citation>
    <scope>NUCLEOTIDE SEQUENCE [LARGE SCALE GENOMIC DNA]</scope>
    <source>
        <strain evidence="1 2">ATCV-1</strain>
    </source>
</reference>
<gene>
    <name evidence="1" type="primary">z721R</name>
    <name evidence="1" type="ORF">ATCV1_z721R</name>
</gene>
<evidence type="ECO:0000313" key="1">
    <source>
        <dbReference type="EMBL" id="ABT16855.1"/>
    </source>
</evidence>
<dbReference type="Proteomes" id="UP000202420">
    <property type="component" value="Segment"/>
</dbReference>
<dbReference type="KEGG" id="vg:5470757"/>